<dbReference type="PANTHER" id="PTHR37162">
    <property type="entry name" value="HAT FAMILY DIMERISATION DOMAINCONTAINING PROTEIN-RELATED"/>
    <property type="match status" value="1"/>
</dbReference>
<feature type="domain" description="HAT C-terminal dimerisation" evidence="2">
    <location>
        <begin position="567"/>
        <end position="617"/>
    </location>
</feature>
<dbReference type="PANTHER" id="PTHR37162:SF10">
    <property type="entry name" value="DUF4371 DOMAIN-CONTAINING PROTEIN"/>
    <property type="match status" value="1"/>
</dbReference>
<evidence type="ECO:0000259" key="2">
    <source>
        <dbReference type="Pfam" id="PF05699"/>
    </source>
</evidence>
<protein>
    <recommendedName>
        <fullName evidence="2">HAT C-terminal dimerisation domain-containing protein</fullName>
    </recommendedName>
</protein>
<keyword evidence="4" id="KW-1185">Reference proteome</keyword>
<dbReference type="Pfam" id="PF05699">
    <property type="entry name" value="Dimer_Tnp_hAT"/>
    <property type="match status" value="1"/>
</dbReference>
<dbReference type="GO" id="GO:0046983">
    <property type="term" value="F:protein dimerization activity"/>
    <property type="evidence" value="ECO:0007669"/>
    <property type="project" value="InterPro"/>
</dbReference>
<evidence type="ECO:0000313" key="4">
    <source>
        <dbReference type="Proteomes" id="UP001283361"/>
    </source>
</evidence>
<reference evidence="3" key="1">
    <citation type="journal article" date="2023" name="G3 (Bethesda)">
        <title>A reference genome for the long-term kleptoplast-retaining sea slug Elysia crispata morphotype clarki.</title>
        <authorList>
            <person name="Eastman K.E."/>
            <person name="Pendleton A.L."/>
            <person name="Shaikh M.A."/>
            <person name="Suttiyut T."/>
            <person name="Ogas R."/>
            <person name="Tomko P."/>
            <person name="Gavelis G."/>
            <person name="Widhalm J.R."/>
            <person name="Wisecaver J.H."/>
        </authorList>
    </citation>
    <scope>NUCLEOTIDE SEQUENCE</scope>
    <source>
        <strain evidence="3">ECLA1</strain>
    </source>
</reference>
<gene>
    <name evidence="3" type="ORF">RRG08_013934</name>
</gene>
<feature type="region of interest" description="Disordered" evidence="1">
    <location>
        <begin position="1"/>
        <end position="35"/>
    </location>
</feature>
<sequence>MARERRARPSTAFNTNTHTHTQKAKSYPKRAEDKRQLCPPLETPVSHEENLRCWSNRRKLGSVQLRQLVSSHSDFCSFKIKFRFPLLTSGKNCGGGNDISRHVLTPKHKGRAECNQNASTLINFFQQVKSRDEDDLQVIRAETLFANAIVEHNLPLALADHMSDLFTKIFPDSQIAKKYAAGRTKTRGLVQVLADSTESSMTSEIQQKPFSLSTDGSNDKGSEQLYPIVIRYQNDTKVVTDCLTIATTEGSSTCENIFKALDKELSSRGVSWSNCISFGCDNASVMLGRLNGVAAHVQRRNPSFHIQGCPCHLLHIAAKKGALALRINLKEAIIDIFYYLENSKVGEKKDSNDRAVRAHTFLQSSSSKLYALFLSYTLPISTEANTFLQKEDPVLHLMQNKLHDVITDLLVRFVKPSAISKAENLYLIEHSHRSKQKDREDLMIGERTRAFLEAGKADGSLGNTAQTHFFEDARSFFSTVLGYVNSKLPVQDQLLAHAEVLNVKPRSKQKFASVRYFASRFSCLEGDLEAAELQFSKYQIDPLIGIPEEPVDQARAKTGRILDGEGQPKYSVLAKIMKGIAVIPHSNASSERVFSLVRKNKTEARASMSKKLLSAIIEQKTRMMSRDQVCHTVELDRALLTKAKAWKQ</sequence>
<comment type="caution">
    <text evidence="3">The sequence shown here is derived from an EMBL/GenBank/DDBJ whole genome shotgun (WGS) entry which is preliminary data.</text>
</comment>
<dbReference type="InterPro" id="IPR008906">
    <property type="entry name" value="HATC_C_dom"/>
</dbReference>
<dbReference type="AlphaFoldDB" id="A0AAE1ADH9"/>
<dbReference type="Proteomes" id="UP001283361">
    <property type="component" value="Unassembled WGS sequence"/>
</dbReference>
<dbReference type="EMBL" id="JAWDGP010002044">
    <property type="protein sequence ID" value="KAK3785930.1"/>
    <property type="molecule type" value="Genomic_DNA"/>
</dbReference>
<evidence type="ECO:0000256" key="1">
    <source>
        <dbReference type="SAM" id="MobiDB-lite"/>
    </source>
</evidence>
<evidence type="ECO:0000313" key="3">
    <source>
        <dbReference type="EMBL" id="KAK3785930.1"/>
    </source>
</evidence>
<name>A0AAE1ADH9_9GAST</name>
<accession>A0AAE1ADH9</accession>
<proteinExistence type="predicted"/>
<organism evidence="3 4">
    <name type="scientific">Elysia crispata</name>
    <name type="common">lettuce slug</name>
    <dbReference type="NCBI Taxonomy" id="231223"/>
    <lineage>
        <taxon>Eukaryota</taxon>
        <taxon>Metazoa</taxon>
        <taxon>Spiralia</taxon>
        <taxon>Lophotrochozoa</taxon>
        <taxon>Mollusca</taxon>
        <taxon>Gastropoda</taxon>
        <taxon>Heterobranchia</taxon>
        <taxon>Euthyneura</taxon>
        <taxon>Panpulmonata</taxon>
        <taxon>Sacoglossa</taxon>
        <taxon>Placobranchoidea</taxon>
        <taxon>Plakobranchidae</taxon>
        <taxon>Elysia</taxon>
    </lineage>
</organism>